<keyword evidence="2" id="KW-0808">Transferase</keyword>
<dbReference type="EMBL" id="FOHX01000023">
    <property type="protein sequence ID" value="SEU44414.1"/>
    <property type="molecule type" value="Genomic_DNA"/>
</dbReference>
<evidence type="ECO:0000259" key="1">
    <source>
        <dbReference type="PROSITE" id="PS51186"/>
    </source>
</evidence>
<dbReference type="PROSITE" id="PS51186">
    <property type="entry name" value="GNAT"/>
    <property type="match status" value="1"/>
</dbReference>
<organism evidence="2 3">
    <name type="scientific">Nonomuraea wenchangensis</name>
    <dbReference type="NCBI Taxonomy" id="568860"/>
    <lineage>
        <taxon>Bacteria</taxon>
        <taxon>Bacillati</taxon>
        <taxon>Actinomycetota</taxon>
        <taxon>Actinomycetes</taxon>
        <taxon>Streptosporangiales</taxon>
        <taxon>Streptosporangiaceae</taxon>
        <taxon>Nonomuraea</taxon>
    </lineage>
</organism>
<dbReference type="InterPro" id="IPR016181">
    <property type="entry name" value="Acyl_CoA_acyltransferase"/>
</dbReference>
<gene>
    <name evidence="2" type="ORF">SAMN05421811_12323</name>
</gene>
<dbReference type="Proteomes" id="UP000199361">
    <property type="component" value="Unassembled WGS sequence"/>
</dbReference>
<sequence>MLNTLEAVLAAAERGAPPAPDGGLTVVAQPSPRDLGVIAFTGHTVVFADLPPAWVRERLPAGDLSAPVNPPFLLELGLRTGRSAGNLDLLAVAGPLPGPPPLALREATASGHPRVERALAYRAEVRVWTCEGGLLTVGRGVAGRWEAAVEVEPGHRGRGLGRLLATAARHLAARPLWAQIAPGNAASVRAFLAAGYVPIGSEVLLIPR</sequence>
<name>A0A1I0LQL0_9ACTN</name>
<dbReference type="RefSeq" id="WP_245775408.1">
    <property type="nucleotide sequence ID" value="NZ_FOHX01000023.1"/>
</dbReference>
<reference evidence="2 3" key="1">
    <citation type="submission" date="2016-10" db="EMBL/GenBank/DDBJ databases">
        <authorList>
            <person name="de Groot N.N."/>
        </authorList>
    </citation>
    <scope>NUCLEOTIDE SEQUENCE [LARGE SCALE GENOMIC DNA]</scope>
    <source>
        <strain evidence="2 3">CGMCC 4.5598</strain>
    </source>
</reference>
<dbReference type="InterPro" id="IPR000182">
    <property type="entry name" value="GNAT_dom"/>
</dbReference>
<feature type="domain" description="N-acetyltransferase" evidence="1">
    <location>
        <begin position="76"/>
        <end position="208"/>
    </location>
</feature>
<evidence type="ECO:0000313" key="3">
    <source>
        <dbReference type="Proteomes" id="UP000199361"/>
    </source>
</evidence>
<evidence type="ECO:0000313" key="2">
    <source>
        <dbReference type="EMBL" id="SEU44414.1"/>
    </source>
</evidence>
<dbReference type="SUPFAM" id="SSF55729">
    <property type="entry name" value="Acyl-CoA N-acyltransferases (Nat)"/>
    <property type="match status" value="1"/>
</dbReference>
<dbReference type="GO" id="GO:0016747">
    <property type="term" value="F:acyltransferase activity, transferring groups other than amino-acyl groups"/>
    <property type="evidence" value="ECO:0007669"/>
    <property type="project" value="InterPro"/>
</dbReference>
<protein>
    <submittedName>
        <fullName evidence="2">Acetyltransferase (GNAT) family protein</fullName>
    </submittedName>
</protein>
<proteinExistence type="predicted"/>
<accession>A0A1I0LQL0</accession>
<dbReference type="STRING" id="568860.SAMN05421811_12323"/>
<dbReference type="AlphaFoldDB" id="A0A1I0LQL0"/>
<dbReference type="Pfam" id="PF00583">
    <property type="entry name" value="Acetyltransf_1"/>
    <property type="match status" value="1"/>
</dbReference>
<dbReference type="Gene3D" id="3.40.630.30">
    <property type="match status" value="1"/>
</dbReference>
<keyword evidence="3" id="KW-1185">Reference proteome</keyword>